<evidence type="ECO:0000313" key="12">
    <source>
        <dbReference type="Proteomes" id="UP000053647"/>
    </source>
</evidence>
<evidence type="ECO:0000256" key="5">
    <source>
        <dbReference type="ARBA" id="ARBA00012917"/>
    </source>
</evidence>
<name>A0A0C9ST06_PAXIN</name>
<evidence type="ECO:0000256" key="7">
    <source>
        <dbReference type="ARBA" id="ARBA00022801"/>
    </source>
</evidence>
<reference evidence="11 12" key="1">
    <citation type="submission" date="2014-06" db="EMBL/GenBank/DDBJ databases">
        <authorList>
            <consortium name="DOE Joint Genome Institute"/>
            <person name="Kuo A."/>
            <person name="Kohler A."/>
            <person name="Nagy L.G."/>
            <person name="Floudas D."/>
            <person name="Copeland A."/>
            <person name="Barry K.W."/>
            <person name="Cichocki N."/>
            <person name="Veneault-Fourrey C."/>
            <person name="LaButti K."/>
            <person name="Lindquist E.A."/>
            <person name="Lipzen A."/>
            <person name="Lundell T."/>
            <person name="Morin E."/>
            <person name="Murat C."/>
            <person name="Sun H."/>
            <person name="Tunlid A."/>
            <person name="Henrissat B."/>
            <person name="Grigoriev I.V."/>
            <person name="Hibbett D.S."/>
            <person name="Martin F."/>
            <person name="Nordberg H.P."/>
            <person name="Cantor M.N."/>
            <person name="Hua S.X."/>
        </authorList>
    </citation>
    <scope>NUCLEOTIDE SEQUENCE [LARGE SCALE GENOMIC DNA]</scope>
    <source>
        <strain evidence="11 12">ATCC 200175</strain>
    </source>
</reference>
<feature type="domain" description="Peptidase S9 prolyl oligopeptidase catalytic" evidence="9">
    <location>
        <begin position="487"/>
        <end position="689"/>
    </location>
</feature>
<feature type="non-terminal residue" evidence="11">
    <location>
        <position position="1"/>
    </location>
</feature>
<dbReference type="PANTHER" id="PTHR42776">
    <property type="entry name" value="SERINE PEPTIDASE S9 FAMILY MEMBER"/>
    <property type="match status" value="1"/>
</dbReference>
<keyword evidence="6" id="KW-0963">Cytoplasm</keyword>
<comment type="similarity">
    <text evidence="3">Belongs to the peptidase S9C family.</text>
</comment>
<accession>A0A0C9ST06</accession>
<feature type="non-terminal residue" evidence="11">
    <location>
        <position position="693"/>
    </location>
</feature>
<dbReference type="InterPro" id="IPR045550">
    <property type="entry name" value="AARE_N"/>
</dbReference>
<dbReference type="AlphaFoldDB" id="A0A0C9ST06"/>
<dbReference type="OrthoDB" id="43744at2759"/>
<proteinExistence type="inferred from homology"/>
<dbReference type="GO" id="GO:0006508">
    <property type="term" value="P:proteolysis"/>
    <property type="evidence" value="ECO:0007669"/>
    <property type="project" value="InterPro"/>
</dbReference>
<evidence type="ECO:0000256" key="2">
    <source>
        <dbReference type="ARBA" id="ARBA00004496"/>
    </source>
</evidence>
<dbReference type="Pfam" id="PF19283">
    <property type="entry name" value="APEH_N"/>
    <property type="match status" value="1"/>
</dbReference>
<comment type="subunit">
    <text evidence="4">Homotetramer.</text>
</comment>
<dbReference type="HOGENOM" id="CLU_014230_1_0_1"/>
<dbReference type="PANTHER" id="PTHR42776:SF4">
    <property type="entry name" value="ACYLAMINO-ACID-RELEASING ENZYME"/>
    <property type="match status" value="1"/>
</dbReference>
<comment type="subcellular location">
    <subcellularLocation>
        <location evidence="2">Cytoplasm</location>
    </subcellularLocation>
</comment>
<evidence type="ECO:0000256" key="3">
    <source>
        <dbReference type="ARBA" id="ARBA00010040"/>
    </source>
</evidence>
<reference evidence="12" key="2">
    <citation type="submission" date="2015-01" db="EMBL/GenBank/DDBJ databases">
        <title>Evolutionary Origins and Diversification of the Mycorrhizal Mutualists.</title>
        <authorList>
            <consortium name="DOE Joint Genome Institute"/>
            <consortium name="Mycorrhizal Genomics Consortium"/>
            <person name="Kohler A."/>
            <person name="Kuo A."/>
            <person name="Nagy L.G."/>
            <person name="Floudas D."/>
            <person name="Copeland A."/>
            <person name="Barry K.W."/>
            <person name="Cichocki N."/>
            <person name="Veneault-Fourrey C."/>
            <person name="LaButti K."/>
            <person name="Lindquist E.A."/>
            <person name="Lipzen A."/>
            <person name="Lundell T."/>
            <person name="Morin E."/>
            <person name="Murat C."/>
            <person name="Riley R."/>
            <person name="Ohm R."/>
            <person name="Sun H."/>
            <person name="Tunlid A."/>
            <person name="Henrissat B."/>
            <person name="Grigoriev I.V."/>
            <person name="Hibbett D.S."/>
            <person name="Martin F."/>
        </authorList>
    </citation>
    <scope>NUCLEOTIDE SEQUENCE [LARGE SCALE GENOMIC DNA]</scope>
    <source>
        <strain evidence="12">ATCC 200175</strain>
    </source>
</reference>
<evidence type="ECO:0000256" key="1">
    <source>
        <dbReference type="ARBA" id="ARBA00000721"/>
    </source>
</evidence>
<dbReference type="InterPro" id="IPR029058">
    <property type="entry name" value="AB_hydrolase_fold"/>
</dbReference>
<comment type="catalytic activity">
    <reaction evidence="1">
        <text>Cleavage of an N-acetyl or N-formyl amino acid from the N-terminus of a polypeptide.</text>
        <dbReference type="EC" id="3.4.19.1"/>
    </reaction>
</comment>
<sequence length="693" mass="76219">RVSYSIRDHERNVKRNVTKTFVLPRQESDADSSITTTTQESSEIQAFLVSPSTERQAILREVSDTNGGGKKRYVEVWRNSQLEASLEVTKRHGQFHTDEYFKSFSFTPSETALVYTAEANPETTEALEDDPYPKFRFIPHFGEQMYTKKRPTLFVFRWRPSDEAMHQTRVTKQDISLAALSLDQLPNVPVVFGQATFVSETRLYATGYEQTADGKLLGIKGCYNRPTSIWELVIPGDSSTTDLTTLCNSVKIDIPGRSSRSPRVLFDKDRTPRTLFWLSNVTGGAHASTVSLHSRDLKGGSGDKVVVDVVYDPGAQDFPGLYTEYNLGSSPFLQHDGGTYIVVQSLWRSRPTVILIDVEDGTVVDGTPLLEGQPLYSWNLLATDGFGSVVCSRSTPTSPPEVVLLTATRGKFAGAPRVIDKPVLSPKVKEALGRLSVTIIPIPDRYPAETIVIRSKEAVERTPVCVTMPHGGPHASSVTAFTPSVVAYALEGFTVSLPNYTGSMGFGEKYIQKLLGKCGELDVGDCIASVERLTELGISELGRQVVQGGSHGGFLAAHLIGQYPNVFSAAVMRNPVISAGELCGSDITDWPYREFGLPFEPGTHVTPDSFTTLYAASPIAYIELVKTPVLLLVGEDDLRVPPTQGKGYYHALKGRERVVEMLTFPKETHPIDGVEAARVSFEAARDWFRAFTN</sequence>
<keyword evidence="12" id="KW-1185">Reference proteome</keyword>
<organism evidence="11 12">
    <name type="scientific">Paxillus involutus ATCC 200175</name>
    <dbReference type="NCBI Taxonomy" id="664439"/>
    <lineage>
        <taxon>Eukaryota</taxon>
        <taxon>Fungi</taxon>
        <taxon>Dikarya</taxon>
        <taxon>Basidiomycota</taxon>
        <taxon>Agaricomycotina</taxon>
        <taxon>Agaricomycetes</taxon>
        <taxon>Agaricomycetidae</taxon>
        <taxon>Boletales</taxon>
        <taxon>Paxilineae</taxon>
        <taxon>Paxillaceae</taxon>
        <taxon>Paxillus</taxon>
    </lineage>
</organism>
<feature type="domain" description="Acylamino-acid-releasing enzyme N-terminal" evidence="10">
    <location>
        <begin position="2"/>
        <end position="404"/>
    </location>
</feature>
<evidence type="ECO:0000256" key="8">
    <source>
        <dbReference type="ARBA" id="ARBA00032829"/>
    </source>
</evidence>
<protein>
    <recommendedName>
        <fullName evidence="5">acylaminoacyl-peptidase</fullName>
        <ecNumber evidence="5">3.4.19.1</ecNumber>
    </recommendedName>
    <alternativeName>
        <fullName evidence="8">Dipeptidyl-peptidase V</fullName>
    </alternativeName>
</protein>
<evidence type="ECO:0000259" key="9">
    <source>
        <dbReference type="Pfam" id="PF00326"/>
    </source>
</evidence>
<dbReference type="GO" id="GO:0004252">
    <property type="term" value="F:serine-type endopeptidase activity"/>
    <property type="evidence" value="ECO:0007669"/>
    <property type="project" value="TreeGrafter"/>
</dbReference>
<gene>
    <name evidence="11" type="ORF">PAXINDRAFT_93953</name>
</gene>
<dbReference type="GO" id="GO:0008242">
    <property type="term" value="F:omega peptidase activity"/>
    <property type="evidence" value="ECO:0007669"/>
    <property type="project" value="UniProtKB-EC"/>
</dbReference>
<dbReference type="EC" id="3.4.19.1" evidence="5"/>
<dbReference type="SUPFAM" id="SSF53474">
    <property type="entry name" value="alpha/beta-Hydrolases"/>
    <property type="match status" value="1"/>
</dbReference>
<dbReference type="Gene3D" id="3.40.50.1820">
    <property type="entry name" value="alpha/beta hydrolase"/>
    <property type="match status" value="1"/>
</dbReference>
<dbReference type="Proteomes" id="UP000053647">
    <property type="component" value="Unassembled WGS sequence"/>
</dbReference>
<dbReference type="GO" id="GO:0005737">
    <property type="term" value="C:cytoplasm"/>
    <property type="evidence" value="ECO:0007669"/>
    <property type="project" value="UniProtKB-SubCell"/>
</dbReference>
<dbReference type="Pfam" id="PF00326">
    <property type="entry name" value="Peptidase_S9"/>
    <property type="match status" value="1"/>
</dbReference>
<evidence type="ECO:0000256" key="4">
    <source>
        <dbReference type="ARBA" id="ARBA00011881"/>
    </source>
</evidence>
<evidence type="ECO:0000256" key="6">
    <source>
        <dbReference type="ARBA" id="ARBA00022490"/>
    </source>
</evidence>
<evidence type="ECO:0000259" key="10">
    <source>
        <dbReference type="Pfam" id="PF19283"/>
    </source>
</evidence>
<dbReference type="InterPro" id="IPR001375">
    <property type="entry name" value="Peptidase_S9_cat"/>
</dbReference>
<evidence type="ECO:0000313" key="11">
    <source>
        <dbReference type="EMBL" id="KIJ05060.1"/>
    </source>
</evidence>
<dbReference type="EMBL" id="KN821282">
    <property type="protein sequence ID" value="KIJ05060.1"/>
    <property type="molecule type" value="Genomic_DNA"/>
</dbReference>
<keyword evidence="7" id="KW-0378">Hydrolase</keyword>